<name>A0A9Y2JJ50_9PSEU</name>
<accession>A0A9Y2JJ50</accession>
<dbReference type="KEGG" id="amog:QRX60_29740"/>
<proteinExistence type="predicted"/>
<dbReference type="AlphaFoldDB" id="A0A9Y2JJ50"/>
<keyword evidence="2" id="KW-1185">Reference proteome</keyword>
<dbReference type="EMBL" id="CP127295">
    <property type="protein sequence ID" value="WIX98241.1"/>
    <property type="molecule type" value="Genomic_DNA"/>
</dbReference>
<gene>
    <name evidence="1" type="ORF">QRX60_29740</name>
</gene>
<organism evidence="1 2">
    <name type="scientific">Amycolatopsis mongoliensis</name>
    <dbReference type="NCBI Taxonomy" id="715475"/>
    <lineage>
        <taxon>Bacteria</taxon>
        <taxon>Bacillati</taxon>
        <taxon>Actinomycetota</taxon>
        <taxon>Actinomycetes</taxon>
        <taxon>Pseudonocardiales</taxon>
        <taxon>Pseudonocardiaceae</taxon>
        <taxon>Amycolatopsis</taxon>
    </lineage>
</organism>
<evidence type="ECO:0000313" key="2">
    <source>
        <dbReference type="Proteomes" id="UP001239397"/>
    </source>
</evidence>
<evidence type="ECO:0000313" key="1">
    <source>
        <dbReference type="EMBL" id="WIX98241.1"/>
    </source>
</evidence>
<dbReference type="RefSeq" id="WP_285994726.1">
    <property type="nucleotide sequence ID" value="NZ_CP127295.1"/>
</dbReference>
<sequence length="124" mass="13823">MSNMDRAPADRRKQAERDVAALGARRDDHLLLRVRCSASHHVAAVYDTERGPVYVALTGPHAHGSRDFVDVPHGAHTRGEEYIDALAGNGDDLVPAWCECGTRRLSRSVLLRNITLRRKTMIVR</sequence>
<protein>
    <submittedName>
        <fullName evidence="1">Uncharacterized protein</fullName>
    </submittedName>
</protein>
<reference evidence="1 2" key="1">
    <citation type="submission" date="2023-06" db="EMBL/GenBank/DDBJ databases">
        <authorList>
            <person name="Oyuntsetseg B."/>
            <person name="Kim S.B."/>
        </authorList>
    </citation>
    <scope>NUCLEOTIDE SEQUENCE [LARGE SCALE GENOMIC DNA]</scope>
    <source>
        <strain evidence="1 2">4-36</strain>
    </source>
</reference>
<dbReference type="Proteomes" id="UP001239397">
    <property type="component" value="Chromosome"/>
</dbReference>